<proteinExistence type="predicted"/>
<comment type="caution">
    <text evidence="1">The sequence shown here is derived from an EMBL/GenBank/DDBJ whole genome shotgun (WGS) entry which is preliminary data.</text>
</comment>
<reference evidence="1 2" key="1">
    <citation type="submission" date="2022-06" db="EMBL/GenBank/DDBJ databases">
        <title>Isolation of gut microbiota from human fecal samples.</title>
        <authorList>
            <person name="Pamer E.G."/>
            <person name="Barat B."/>
            <person name="Waligurski E."/>
            <person name="Medina S."/>
            <person name="Paddock L."/>
            <person name="Mostad J."/>
        </authorList>
    </citation>
    <scope>NUCLEOTIDE SEQUENCE [LARGE SCALE GENOMIC DNA]</scope>
    <source>
        <strain evidence="1 2">SL.3.17</strain>
    </source>
</reference>
<accession>A0ABT1RJJ2</accession>
<dbReference type="Proteomes" id="UP001524502">
    <property type="component" value="Unassembled WGS sequence"/>
</dbReference>
<name>A0ABT1RJJ2_9FIRM</name>
<organism evidence="1 2">
    <name type="scientific">Anaerovorax odorimutans</name>
    <dbReference type="NCBI Taxonomy" id="109327"/>
    <lineage>
        <taxon>Bacteria</taxon>
        <taxon>Bacillati</taxon>
        <taxon>Bacillota</taxon>
        <taxon>Clostridia</taxon>
        <taxon>Peptostreptococcales</taxon>
        <taxon>Anaerovoracaceae</taxon>
        <taxon>Anaerovorax</taxon>
    </lineage>
</organism>
<gene>
    <name evidence="1" type="ORF">NE619_01185</name>
</gene>
<protein>
    <submittedName>
        <fullName evidence="1">Uncharacterized protein</fullName>
    </submittedName>
</protein>
<keyword evidence="2" id="KW-1185">Reference proteome</keyword>
<sequence>MDHFAQYFLHSEEENFIIKGELIRESIKTFSSNRSIKDSVFRLLFDDEENLLSLFNALEDTHYTKKSDIRINTLKGAIFNKVRAQ</sequence>
<evidence type="ECO:0000313" key="2">
    <source>
        <dbReference type="Proteomes" id="UP001524502"/>
    </source>
</evidence>
<evidence type="ECO:0000313" key="1">
    <source>
        <dbReference type="EMBL" id="MCQ4635329.1"/>
    </source>
</evidence>
<dbReference type="EMBL" id="JANFXK010000001">
    <property type="protein sequence ID" value="MCQ4635329.1"/>
    <property type="molecule type" value="Genomic_DNA"/>
</dbReference>
<dbReference type="RefSeq" id="WP_256130525.1">
    <property type="nucleotide sequence ID" value="NZ_JANFXK010000001.1"/>
</dbReference>